<keyword evidence="2" id="KW-0732">Signal</keyword>
<evidence type="ECO:0000256" key="2">
    <source>
        <dbReference type="SAM" id="SignalP"/>
    </source>
</evidence>
<dbReference type="EMBL" id="UGSJ01000001">
    <property type="protein sequence ID" value="SUA93147.1"/>
    <property type="molecule type" value="Genomic_DNA"/>
</dbReference>
<feature type="region of interest" description="Disordered" evidence="1">
    <location>
        <begin position="42"/>
        <end position="120"/>
    </location>
</feature>
<protein>
    <submittedName>
        <fullName evidence="3">Uncharacterized protein</fullName>
    </submittedName>
</protein>
<dbReference type="Proteomes" id="UP000254589">
    <property type="component" value="Unassembled WGS sequence"/>
</dbReference>
<feature type="compositionally biased region" description="Basic and acidic residues" evidence="1">
    <location>
        <begin position="109"/>
        <end position="120"/>
    </location>
</feature>
<sequence length="120" mass="13159">MRHDRLVRAVCFVSLSAACLGAAAQTGGDGRFLRDWFAQVAERPGGRGDADSRESRDSRGNTRSGPTRPQPQEVRPQGDLRGDIYNHLREQRQPPPAPAPPAGPSGQPGERKHDRGNRER</sequence>
<organism evidence="3 4">
    <name type="scientific">Pandoraea pulmonicola</name>
    <dbReference type="NCBI Taxonomy" id="93221"/>
    <lineage>
        <taxon>Bacteria</taxon>
        <taxon>Pseudomonadati</taxon>
        <taxon>Pseudomonadota</taxon>
        <taxon>Betaproteobacteria</taxon>
        <taxon>Burkholderiales</taxon>
        <taxon>Burkholderiaceae</taxon>
        <taxon>Pandoraea</taxon>
    </lineage>
</organism>
<feature type="compositionally biased region" description="Basic and acidic residues" evidence="1">
    <location>
        <begin position="76"/>
        <end position="92"/>
    </location>
</feature>
<dbReference type="AlphaFoldDB" id="A0AAJ4ZGV9"/>
<evidence type="ECO:0000313" key="3">
    <source>
        <dbReference type="EMBL" id="SUA93147.1"/>
    </source>
</evidence>
<gene>
    <name evidence="3" type="ORF">NCTC13159_04702</name>
</gene>
<evidence type="ECO:0000313" key="4">
    <source>
        <dbReference type="Proteomes" id="UP000254589"/>
    </source>
</evidence>
<evidence type="ECO:0000256" key="1">
    <source>
        <dbReference type="SAM" id="MobiDB-lite"/>
    </source>
</evidence>
<feature type="chain" id="PRO_5042546223" evidence="2">
    <location>
        <begin position="25"/>
        <end position="120"/>
    </location>
</feature>
<name>A0AAJ4ZGV9_PANPU</name>
<proteinExistence type="predicted"/>
<accession>A0AAJ4ZGV9</accession>
<comment type="caution">
    <text evidence="3">The sequence shown here is derived from an EMBL/GenBank/DDBJ whole genome shotgun (WGS) entry which is preliminary data.</text>
</comment>
<reference evidence="3 4" key="1">
    <citation type="submission" date="2018-06" db="EMBL/GenBank/DDBJ databases">
        <authorList>
            <consortium name="Pathogen Informatics"/>
            <person name="Doyle S."/>
        </authorList>
    </citation>
    <scope>NUCLEOTIDE SEQUENCE [LARGE SCALE GENOMIC DNA]</scope>
    <source>
        <strain evidence="3 4">NCTC13159</strain>
    </source>
</reference>
<feature type="compositionally biased region" description="Pro residues" evidence="1">
    <location>
        <begin position="93"/>
        <end position="103"/>
    </location>
</feature>
<dbReference type="RefSeq" id="WP_039411776.1">
    <property type="nucleotide sequence ID" value="NZ_CP010310.2"/>
</dbReference>
<dbReference type="PROSITE" id="PS51257">
    <property type="entry name" value="PROKAR_LIPOPROTEIN"/>
    <property type="match status" value="1"/>
</dbReference>
<feature type="compositionally biased region" description="Basic and acidic residues" evidence="1">
    <location>
        <begin position="44"/>
        <end position="60"/>
    </location>
</feature>
<feature type="signal peptide" evidence="2">
    <location>
        <begin position="1"/>
        <end position="24"/>
    </location>
</feature>